<dbReference type="GO" id="GO:0071044">
    <property type="term" value="P:histone mRNA catabolic process"/>
    <property type="evidence" value="ECO:0007669"/>
    <property type="project" value="TreeGrafter"/>
</dbReference>
<evidence type="ECO:0000256" key="2">
    <source>
        <dbReference type="ARBA" id="ARBA00023242"/>
    </source>
</evidence>
<dbReference type="AlphaFoldDB" id="D8M0N2"/>
<dbReference type="GO" id="GO:0071036">
    <property type="term" value="P:nuclear polyadenylation-dependent snoRNA catabolic process"/>
    <property type="evidence" value="ECO:0007669"/>
    <property type="project" value="TreeGrafter"/>
</dbReference>
<proteinExistence type="predicted"/>
<dbReference type="InterPro" id="IPR012337">
    <property type="entry name" value="RNaseH-like_sf"/>
</dbReference>
<dbReference type="Pfam" id="PF00570">
    <property type="entry name" value="HRDC"/>
    <property type="match status" value="1"/>
</dbReference>
<dbReference type="InterPro" id="IPR002562">
    <property type="entry name" value="3'-5'_exonuclease_dom"/>
</dbReference>
<dbReference type="GO" id="GO:0000175">
    <property type="term" value="F:3'-5'-RNA exonuclease activity"/>
    <property type="evidence" value="ECO:0007669"/>
    <property type="project" value="InterPro"/>
</dbReference>
<dbReference type="PANTHER" id="PTHR12124:SF47">
    <property type="entry name" value="EXOSOME COMPONENT 10"/>
    <property type="match status" value="1"/>
</dbReference>
<dbReference type="GO" id="GO:0071035">
    <property type="term" value="P:nuclear polyadenylation-dependent rRNA catabolic process"/>
    <property type="evidence" value="ECO:0007669"/>
    <property type="project" value="TreeGrafter"/>
</dbReference>
<dbReference type="GO" id="GO:0000166">
    <property type="term" value="F:nucleotide binding"/>
    <property type="evidence" value="ECO:0007669"/>
    <property type="project" value="InterPro"/>
</dbReference>
<dbReference type="GO" id="GO:0000467">
    <property type="term" value="P:exonucleolytic trimming to generate mature 3'-end of 5.8S rRNA from tricistronic rRNA transcript (SSU-rRNA, 5.8S rRNA, LSU-rRNA)"/>
    <property type="evidence" value="ECO:0007669"/>
    <property type="project" value="InterPro"/>
</dbReference>
<dbReference type="Gene3D" id="3.30.420.10">
    <property type="entry name" value="Ribonuclease H-like superfamily/Ribonuclease H"/>
    <property type="match status" value="1"/>
</dbReference>
<evidence type="ECO:0000313" key="4">
    <source>
        <dbReference type="EMBL" id="CBK21621.2"/>
    </source>
</evidence>
<dbReference type="GeneID" id="24918989"/>
<name>D8M0N2_BLAHO</name>
<dbReference type="PROSITE" id="PS50967">
    <property type="entry name" value="HRDC"/>
    <property type="match status" value="1"/>
</dbReference>
<dbReference type="GO" id="GO:0005730">
    <property type="term" value="C:nucleolus"/>
    <property type="evidence" value="ECO:0007669"/>
    <property type="project" value="TreeGrafter"/>
</dbReference>
<dbReference type="Pfam" id="PF01612">
    <property type="entry name" value="DNA_pol_A_exo1"/>
    <property type="match status" value="1"/>
</dbReference>
<keyword evidence="2" id="KW-0539">Nucleus</keyword>
<dbReference type="InterPro" id="IPR036397">
    <property type="entry name" value="RNaseH_sf"/>
</dbReference>
<dbReference type="GO" id="GO:0003727">
    <property type="term" value="F:single-stranded RNA binding"/>
    <property type="evidence" value="ECO:0007669"/>
    <property type="project" value="TreeGrafter"/>
</dbReference>
<dbReference type="GO" id="GO:0071038">
    <property type="term" value="P:TRAMP-dependent tRNA surveillance pathway"/>
    <property type="evidence" value="ECO:0007669"/>
    <property type="project" value="TreeGrafter"/>
</dbReference>
<accession>D8M0N2</accession>
<dbReference type="InterPro" id="IPR002121">
    <property type="entry name" value="HRDC_dom"/>
</dbReference>
<dbReference type="InterPro" id="IPR010997">
    <property type="entry name" value="HRDC-like_sf"/>
</dbReference>
<dbReference type="GO" id="GO:0071051">
    <property type="term" value="P:poly(A)-dependent snoRNA 3'-end processing"/>
    <property type="evidence" value="ECO:0007669"/>
    <property type="project" value="TreeGrafter"/>
</dbReference>
<dbReference type="InterPro" id="IPR045092">
    <property type="entry name" value="Rrp6-like"/>
</dbReference>
<dbReference type="GO" id="GO:0071039">
    <property type="term" value="P:nuclear polyadenylation-dependent CUT catabolic process"/>
    <property type="evidence" value="ECO:0007669"/>
    <property type="project" value="TreeGrafter"/>
</dbReference>
<dbReference type="GO" id="GO:0071040">
    <property type="term" value="P:nuclear polyadenylation-dependent antisense transcript catabolic process"/>
    <property type="evidence" value="ECO:0007669"/>
    <property type="project" value="TreeGrafter"/>
</dbReference>
<comment type="subcellular location">
    <subcellularLocation>
        <location evidence="1">Nucleus</location>
    </subcellularLocation>
</comment>
<protein>
    <recommendedName>
        <fullName evidence="3">HRDC domain-containing protein</fullName>
    </recommendedName>
</protein>
<dbReference type="SUPFAM" id="SSF53098">
    <property type="entry name" value="Ribonuclease H-like"/>
    <property type="match status" value="1"/>
</dbReference>
<sequence>MCNMIKTTCIQSYQELFDLYEPNNGLSLLEIPALESGDEFEVIRQLEDYMFALTDACLNKADSTPASSSDVDNLIKDVQEAIQTPLINYTITEKPQDRFGDRVDALDLNFAPKLREKHNARKEWVYEDISRIPGIFFQDDYQRELGIDPRTQLISIYRNPYSYEIHNLEFPDWEVRGDLGVPPSCSLDDTVVEFIDTEEKIMDLIARLKSFRCISVSVIQHSYRSYLGYCSMIMISSGEIDYAIDAIATHNSCWKLNDLFTNPSIVKVMFNAGDQLLWLQRDFGVFMVNLFDVQMALKLLDEKQTSFSDVLMNRMNEYINMRFRRADWRTRPLTAGMLRFARQTAHSTLYLSSMVIEQLQNESEKHINRVGDGRVGDGQIVETLAACNELCLETYHKPVQTYETGESTIAELGQIFQPVQKMLFLSLYYWRDVVARELDESVQYVLPLLPLLKVAHAVPKTKEELRRLLSPLSATAEQRLDRLFSIVESCRSEKLVEKNA</sequence>
<dbReference type="SMART" id="SM00474">
    <property type="entry name" value="35EXOc"/>
    <property type="match status" value="1"/>
</dbReference>
<dbReference type="InterPro" id="IPR044876">
    <property type="entry name" value="HRDC_dom_sf"/>
</dbReference>
<dbReference type="GO" id="GO:0071037">
    <property type="term" value="P:nuclear polyadenylation-dependent snRNA catabolic process"/>
    <property type="evidence" value="ECO:0007669"/>
    <property type="project" value="TreeGrafter"/>
</dbReference>
<gene>
    <name evidence="4" type="ORF">GSBLH_T00001760001</name>
</gene>
<dbReference type="RefSeq" id="XP_012895669.1">
    <property type="nucleotide sequence ID" value="XM_013040215.1"/>
</dbReference>
<dbReference type="OrthoDB" id="2250022at2759"/>
<evidence type="ECO:0000259" key="3">
    <source>
        <dbReference type="PROSITE" id="PS50967"/>
    </source>
</evidence>
<evidence type="ECO:0000256" key="1">
    <source>
        <dbReference type="ARBA" id="ARBA00004123"/>
    </source>
</evidence>
<dbReference type="Proteomes" id="UP000008312">
    <property type="component" value="Unassembled WGS sequence"/>
</dbReference>
<dbReference type="Gene3D" id="1.10.150.80">
    <property type="entry name" value="HRDC domain"/>
    <property type="match status" value="1"/>
</dbReference>
<keyword evidence="5" id="KW-1185">Reference proteome</keyword>
<organism evidence="4">
    <name type="scientific">Blastocystis hominis</name>
    <dbReference type="NCBI Taxonomy" id="12968"/>
    <lineage>
        <taxon>Eukaryota</taxon>
        <taxon>Sar</taxon>
        <taxon>Stramenopiles</taxon>
        <taxon>Bigyra</taxon>
        <taxon>Opalozoa</taxon>
        <taxon>Opalinata</taxon>
        <taxon>Blastocystidae</taxon>
        <taxon>Blastocystis</taxon>
    </lineage>
</organism>
<evidence type="ECO:0000313" key="5">
    <source>
        <dbReference type="Proteomes" id="UP000008312"/>
    </source>
</evidence>
<dbReference type="PANTHER" id="PTHR12124">
    <property type="entry name" value="POLYMYOSITIS/SCLERODERMA AUTOANTIGEN-RELATED"/>
    <property type="match status" value="1"/>
</dbReference>
<dbReference type="SUPFAM" id="SSF47819">
    <property type="entry name" value="HRDC-like"/>
    <property type="match status" value="1"/>
</dbReference>
<feature type="domain" description="HRDC" evidence="3">
    <location>
        <begin position="417"/>
        <end position="497"/>
    </location>
</feature>
<dbReference type="EMBL" id="FN668643">
    <property type="protein sequence ID" value="CBK21621.2"/>
    <property type="molecule type" value="Genomic_DNA"/>
</dbReference>
<dbReference type="GO" id="GO:0000176">
    <property type="term" value="C:nuclear exosome (RNase complex)"/>
    <property type="evidence" value="ECO:0007669"/>
    <property type="project" value="TreeGrafter"/>
</dbReference>
<reference evidence="4" key="1">
    <citation type="submission" date="2010-02" db="EMBL/GenBank/DDBJ databases">
        <title>Sequencing and annotation of the Blastocystis hominis genome.</title>
        <authorList>
            <person name="Wincker P."/>
        </authorList>
    </citation>
    <scope>NUCLEOTIDE SEQUENCE</scope>
    <source>
        <strain evidence="4">Singapore isolate B</strain>
    </source>
</reference>
<dbReference type="InParanoid" id="D8M0N2"/>